<evidence type="ECO:0000256" key="1">
    <source>
        <dbReference type="ARBA" id="ARBA00005879"/>
    </source>
</evidence>
<evidence type="ECO:0000256" key="8">
    <source>
        <dbReference type="ARBA" id="ARBA00023244"/>
    </source>
</evidence>
<evidence type="ECO:0000259" key="13">
    <source>
        <dbReference type="Pfam" id="PF00590"/>
    </source>
</evidence>
<organism evidence="14 15">
    <name type="scientific">Candida boidinii</name>
    <name type="common">Yeast</name>
    <dbReference type="NCBI Taxonomy" id="5477"/>
    <lineage>
        <taxon>Eukaryota</taxon>
        <taxon>Fungi</taxon>
        <taxon>Dikarya</taxon>
        <taxon>Ascomycota</taxon>
        <taxon>Saccharomycotina</taxon>
        <taxon>Pichiomycetes</taxon>
        <taxon>Pichiales</taxon>
        <taxon>Pichiaceae</taxon>
        <taxon>Ogataea</taxon>
        <taxon>Ogataea/Candida clade</taxon>
    </lineage>
</organism>
<dbReference type="Gene3D" id="3.40.1010.10">
    <property type="entry name" value="Cobalt-precorrin-4 Transmethylase, Domain 1"/>
    <property type="match status" value="1"/>
</dbReference>
<evidence type="ECO:0000256" key="12">
    <source>
        <dbReference type="SAM" id="MobiDB-lite"/>
    </source>
</evidence>
<protein>
    <recommendedName>
        <fullName evidence="2">uroporphyrinogen-III C-methyltransferase</fullName>
        <ecNumber evidence="2">2.1.1.107</ecNumber>
    </recommendedName>
</protein>
<keyword evidence="5 11" id="KW-0808">Transferase</keyword>
<comment type="function">
    <text evidence="10">Siroheme synthase involved in methionine biosynthesis.</text>
</comment>
<dbReference type="InterPro" id="IPR000878">
    <property type="entry name" value="4pyrrol_Mease"/>
</dbReference>
<evidence type="ECO:0000313" key="15">
    <source>
        <dbReference type="Proteomes" id="UP001165120"/>
    </source>
</evidence>
<evidence type="ECO:0000256" key="11">
    <source>
        <dbReference type="RuleBase" id="RU003960"/>
    </source>
</evidence>
<dbReference type="GO" id="GO:0019354">
    <property type="term" value="P:siroheme biosynthetic process"/>
    <property type="evidence" value="ECO:0007669"/>
    <property type="project" value="InterPro"/>
</dbReference>
<dbReference type="InterPro" id="IPR014776">
    <property type="entry name" value="4pyrrole_Mease_sub2"/>
</dbReference>
<evidence type="ECO:0000256" key="3">
    <source>
        <dbReference type="ARBA" id="ARBA00022603"/>
    </source>
</evidence>
<dbReference type="AlphaFoldDB" id="A0A9W6SY62"/>
<dbReference type="CDD" id="cd11642">
    <property type="entry name" value="SUMT"/>
    <property type="match status" value="1"/>
</dbReference>
<dbReference type="SUPFAM" id="SSF75615">
    <property type="entry name" value="Siroheme synthase middle domains-like"/>
    <property type="match status" value="1"/>
</dbReference>
<dbReference type="PANTHER" id="PTHR45790">
    <property type="entry name" value="SIROHEME SYNTHASE-RELATED"/>
    <property type="match status" value="1"/>
</dbReference>
<dbReference type="PROSITE" id="PS00839">
    <property type="entry name" value="SUMT_1"/>
    <property type="match status" value="1"/>
</dbReference>
<dbReference type="FunFam" id="3.30.950.10:FF:000005">
    <property type="entry name" value="Uroporphyrin-III c-methyltransferase, putative"/>
    <property type="match status" value="1"/>
</dbReference>
<evidence type="ECO:0000256" key="9">
    <source>
        <dbReference type="ARBA" id="ARBA00052360"/>
    </source>
</evidence>
<dbReference type="Pfam" id="PF00590">
    <property type="entry name" value="TP_methylase"/>
    <property type="match status" value="1"/>
</dbReference>
<dbReference type="InterPro" id="IPR035996">
    <property type="entry name" value="4pyrrol_Methylase_sf"/>
</dbReference>
<dbReference type="InterPro" id="IPR003043">
    <property type="entry name" value="Uropor_MeTrfase_CS"/>
</dbReference>
<dbReference type="PROSITE" id="PS00840">
    <property type="entry name" value="SUMT_2"/>
    <property type="match status" value="1"/>
</dbReference>
<dbReference type="FunFam" id="3.40.1010.10:FF:000006">
    <property type="entry name" value="Siroheme synthase, putative"/>
    <property type="match status" value="1"/>
</dbReference>
<dbReference type="SUPFAM" id="SSF53790">
    <property type="entry name" value="Tetrapyrrole methylase"/>
    <property type="match status" value="1"/>
</dbReference>
<comment type="similarity">
    <text evidence="1 11">Belongs to the precorrin methyltransferase family.</text>
</comment>
<sequence>MIWKQKSFVLEDLRTNGREEVDKIVDKCFVTLSDKDYELKKTIYQECLKLRIPITTTDCPELCTFTMLSTYVKGDFGLGITTSGKGCRLANRMKREIVNSIPSNIDKIIENIGTLKHKIQKEDNIEDEQLNDLIGGSEDDSMTTSKLNTLIYEFKQNKEQKKLKRARWLSQIVEYYPLSKLASISIEELSDLSSNYNNEEFNGDDSKNRLLDSDDTRKNNKLQKVSNGSAKKGSISLIGSGPGSVSLLTLGALSEILSADLVLSDKLVPQQVLDMIPTKTETFIARKFPGNAEAAQNQLLEMGLKALDEGKKVIRLKQGDPYIFGRGGEEFTFFESHGYSPLVLPGITSALASTIVSDIPATHRDVADQVLICTGTGRRGVLPNLPEYNTSRTTVFLMALHRVVELVPELINNKKWDPNLPVAIVEKASSPDQRIVRTTLGNVAEVVQIVGSRPPGLLVTGWACTVLKKLPEGSKYIVEEGYQNIQHDNEIKSFLNLLK</sequence>
<keyword evidence="3 11" id="KW-0489">Methyltransferase</keyword>
<dbReference type="Gene3D" id="3.30.950.10">
    <property type="entry name" value="Methyltransferase, Cobalt-precorrin-4 Transmethylase, Domain 2"/>
    <property type="match status" value="1"/>
</dbReference>
<dbReference type="InterPro" id="IPR014777">
    <property type="entry name" value="4pyrrole_Mease_sub1"/>
</dbReference>
<evidence type="ECO:0000256" key="7">
    <source>
        <dbReference type="ARBA" id="ARBA00023167"/>
    </source>
</evidence>
<dbReference type="GO" id="GO:0009086">
    <property type="term" value="P:methionine biosynthetic process"/>
    <property type="evidence" value="ECO:0007669"/>
    <property type="project" value="UniProtKB-KW"/>
</dbReference>
<dbReference type="GO" id="GO:0000103">
    <property type="term" value="P:sulfate assimilation"/>
    <property type="evidence" value="ECO:0007669"/>
    <property type="project" value="InterPro"/>
</dbReference>
<dbReference type="InterPro" id="IPR006366">
    <property type="entry name" value="CobA/CysG_C"/>
</dbReference>
<dbReference type="EC" id="2.1.1.107" evidence="2"/>
<keyword evidence="15" id="KW-1185">Reference proteome</keyword>
<dbReference type="InterPro" id="IPR012066">
    <property type="entry name" value="Met1_fungi"/>
</dbReference>
<name>A0A9W6SY62_CANBO</name>
<keyword evidence="4" id="KW-0028">Amino-acid biosynthesis</keyword>
<feature type="domain" description="Tetrapyrrole methylase" evidence="13">
    <location>
        <begin position="235"/>
        <end position="443"/>
    </location>
</feature>
<evidence type="ECO:0000256" key="6">
    <source>
        <dbReference type="ARBA" id="ARBA00022691"/>
    </source>
</evidence>
<comment type="caution">
    <text evidence="14">The sequence shown here is derived from an EMBL/GenBank/DDBJ whole genome shotgun (WGS) entry which is preliminary data.</text>
</comment>
<keyword evidence="6" id="KW-0949">S-adenosyl-L-methionine</keyword>
<evidence type="ECO:0000313" key="14">
    <source>
        <dbReference type="EMBL" id="GME68354.1"/>
    </source>
</evidence>
<evidence type="ECO:0000256" key="2">
    <source>
        <dbReference type="ARBA" id="ARBA00012162"/>
    </source>
</evidence>
<evidence type="ECO:0000256" key="5">
    <source>
        <dbReference type="ARBA" id="ARBA00022679"/>
    </source>
</evidence>
<evidence type="ECO:0000256" key="4">
    <source>
        <dbReference type="ARBA" id="ARBA00022605"/>
    </source>
</evidence>
<evidence type="ECO:0000256" key="10">
    <source>
        <dbReference type="ARBA" id="ARBA00055636"/>
    </source>
</evidence>
<feature type="region of interest" description="Disordered" evidence="12">
    <location>
        <begin position="195"/>
        <end position="227"/>
    </location>
</feature>
<feature type="compositionally biased region" description="Basic and acidic residues" evidence="12">
    <location>
        <begin position="204"/>
        <end position="218"/>
    </location>
</feature>
<dbReference type="GO" id="GO:0004851">
    <property type="term" value="F:uroporphyrin-III C-methyltransferase activity"/>
    <property type="evidence" value="ECO:0007669"/>
    <property type="project" value="UniProtKB-EC"/>
</dbReference>
<dbReference type="EMBL" id="BSXN01000392">
    <property type="protein sequence ID" value="GME68354.1"/>
    <property type="molecule type" value="Genomic_DNA"/>
</dbReference>
<dbReference type="PIRSF" id="PIRSF036555">
    <property type="entry name" value="SUMT_yeast"/>
    <property type="match status" value="1"/>
</dbReference>
<dbReference type="Gene3D" id="3.40.50.720">
    <property type="entry name" value="NAD(P)-binding Rossmann-like Domain"/>
    <property type="match status" value="1"/>
</dbReference>
<keyword evidence="7" id="KW-0486">Methionine biosynthesis</keyword>
<reference evidence="14" key="1">
    <citation type="submission" date="2023-04" db="EMBL/GenBank/DDBJ databases">
        <title>Candida boidinii NBRC 10035.</title>
        <authorList>
            <person name="Ichikawa N."/>
            <person name="Sato H."/>
            <person name="Tonouchi N."/>
        </authorList>
    </citation>
    <scope>NUCLEOTIDE SEQUENCE</scope>
    <source>
        <strain evidence="14">NBRC 10035</strain>
    </source>
</reference>
<dbReference type="GO" id="GO:0032259">
    <property type="term" value="P:methylation"/>
    <property type="evidence" value="ECO:0007669"/>
    <property type="project" value="UniProtKB-KW"/>
</dbReference>
<gene>
    <name evidence="14" type="ORF">Cboi02_000159600</name>
</gene>
<comment type="catalytic activity">
    <reaction evidence="9">
        <text>uroporphyrinogen III + 2 S-adenosyl-L-methionine = precorrin-2 + 2 S-adenosyl-L-homocysteine + H(+)</text>
        <dbReference type="Rhea" id="RHEA:32459"/>
        <dbReference type="ChEBI" id="CHEBI:15378"/>
        <dbReference type="ChEBI" id="CHEBI:57308"/>
        <dbReference type="ChEBI" id="CHEBI:57856"/>
        <dbReference type="ChEBI" id="CHEBI:58827"/>
        <dbReference type="ChEBI" id="CHEBI:59789"/>
        <dbReference type="EC" id="2.1.1.107"/>
    </reaction>
</comment>
<keyword evidence="8" id="KW-0627">Porphyrin biosynthesis</keyword>
<dbReference type="Proteomes" id="UP001165120">
    <property type="component" value="Unassembled WGS sequence"/>
</dbReference>
<proteinExistence type="inferred from homology"/>
<dbReference type="PANTHER" id="PTHR45790:SF6">
    <property type="entry name" value="UROPORPHYRINOGEN-III C-METHYLTRANSFERASE"/>
    <property type="match status" value="1"/>
</dbReference>
<dbReference type="InterPro" id="IPR050161">
    <property type="entry name" value="Siro_Cobalamin_biosynth"/>
</dbReference>
<accession>A0A9W6SY62</accession>